<evidence type="ECO:0000256" key="1">
    <source>
        <dbReference type="ARBA" id="ARBA00001462"/>
    </source>
</evidence>
<evidence type="ECO:0000256" key="4">
    <source>
        <dbReference type="ARBA" id="ARBA00012670"/>
    </source>
</evidence>
<comment type="catalytic activity">
    <reaction evidence="1">
        <text>Hydrolysis of terminal non-reducing alpha-L-arabinofuranoside residues in alpha-L-arabinosides.</text>
        <dbReference type="EC" id="3.2.1.55"/>
    </reaction>
</comment>
<dbReference type="InterPro" id="IPR055235">
    <property type="entry name" value="ASD1_cat"/>
</dbReference>
<dbReference type="SUPFAM" id="SSF51445">
    <property type="entry name" value="(Trans)glycosidases"/>
    <property type="match status" value="1"/>
</dbReference>
<dbReference type="InterPro" id="IPR010720">
    <property type="entry name" value="Alpha-L-AF_C"/>
</dbReference>
<comment type="similarity">
    <text evidence="2">Belongs to the glycosyl hydrolase 51 family.</text>
</comment>
<dbReference type="EC" id="3.2.1.55" evidence="4"/>
<dbReference type="PATRIC" id="fig|92835.4.peg.142"/>
<dbReference type="Gene3D" id="2.60.40.1180">
    <property type="entry name" value="Golgi alpha-mannosidase II"/>
    <property type="match status" value="1"/>
</dbReference>
<reference evidence="9 10" key="1">
    <citation type="submission" date="2015-02" db="EMBL/GenBank/DDBJ databases">
        <title>Draft genome sequences of ten Microbacterium spp. with emphasis on heavy metal contaminated environments.</title>
        <authorList>
            <person name="Corretto E."/>
        </authorList>
    </citation>
    <scope>NUCLEOTIDE SEQUENCE [LARGE SCALE GENOMIC DNA]</scope>
    <source>
        <strain evidence="9 10">DSM 12510</strain>
    </source>
</reference>
<evidence type="ECO:0000259" key="8">
    <source>
        <dbReference type="SMART" id="SM00813"/>
    </source>
</evidence>
<evidence type="ECO:0000256" key="6">
    <source>
        <dbReference type="ARBA" id="ARBA00023277"/>
    </source>
</evidence>
<organism evidence="9 10">
    <name type="scientific">Microbacterium terrae</name>
    <dbReference type="NCBI Taxonomy" id="69369"/>
    <lineage>
        <taxon>Bacteria</taxon>
        <taxon>Bacillati</taxon>
        <taxon>Actinomycetota</taxon>
        <taxon>Actinomycetes</taxon>
        <taxon>Micrococcales</taxon>
        <taxon>Microbacteriaceae</taxon>
        <taxon>Microbacterium</taxon>
    </lineage>
</organism>
<proteinExistence type="inferred from homology"/>
<comment type="subunit">
    <text evidence="3">Homohexamer; trimer of dimers.</text>
</comment>
<gene>
    <name evidence="9" type="primary">afuB_1</name>
    <name evidence="9" type="ORF">RS81_00136</name>
</gene>
<dbReference type="SUPFAM" id="SSF51011">
    <property type="entry name" value="Glycosyl hydrolase domain"/>
    <property type="match status" value="1"/>
</dbReference>
<name>A0A0M2HG60_9MICO</name>
<dbReference type="Gene3D" id="3.20.20.80">
    <property type="entry name" value="Glycosidases"/>
    <property type="match status" value="1"/>
</dbReference>
<dbReference type="PANTHER" id="PTHR43576">
    <property type="entry name" value="ALPHA-L-ARABINOFURANOSIDASE C-RELATED"/>
    <property type="match status" value="1"/>
</dbReference>
<dbReference type="EMBL" id="JYIZ01000018">
    <property type="protein sequence ID" value="KJL45655.1"/>
    <property type="molecule type" value="Genomic_DNA"/>
</dbReference>
<keyword evidence="7 9" id="KW-0326">Glycosidase</keyword>
<sequence length="509" mass="54831">MFTAALSLASSPVVAPVNRRLFGSFVEHLGRCVYDGLYEPGHPTADADGFRTDVIELVRELGVSTIRYPGGNFVSGYKWEDGVGPREERPRRRDLAWHSTETNQIGLDEFARWAKTVDAEVMLAVNLGTRGIAEALDLLEYANGHPGTELADRRIANGTTEPHAIRMWCLGNEMDGPWQVGHLDADAYGRLAARTAAAMRMADPALELVACGSSDSGMPTFGAWERTVLAHTYDYVGYISCHAYYEPYDGDYASFLASGLDVQRFVDSVVAAADEVRAERGGEKDIMLSFDEWNVWYHKDQLDEEAAIAAADTAGARDWPVAPRLLEDVYSVLDGVVVGSILIRLLANADRVTSASLAQLVNVIAPITTEPGGPAWRQTTFFPFAATSRLASGVVLRPDVTVATTPTSRYGDAPLVDAVATWDTEAGALAIFAVNRSLDSEAVVTIDLGDLDVTTVAETVLLADDDIHARNTLADPERVTTTGMPCTLQDGVLSFTLPAVSWAAVSAAG</sequence>
<comment type="caution">
    <text evidence="9">The sequence shown here is derived from an EMBL/GenBank/DDBJ whole genome shotgun (WGS) entry which is preliminary data.</text>
</comment>
<evidence type="ECO:0000313" key="10">
    <source>
        <dbReference type="Proteomes" id="UP000033956"/>
    </source>
</evidence>
<keyword evidence="5 9" id="KW-0378">Hydrolase</keyword>
<dbReference type="STRING" id="92835.RS81_00136"/>
<dbReference type="Pfam" id="PF22848">
    <property type="entry name" value="ASD1_dom"/>
    <property type="match status" value="1"/>
</dbReference>
<dbReference type="OrthoDB" id="9758333at2"/>
<dbReference type="PANTHER" id="PTHR43576:SF3">
    <property type="entry name" value="ALPHA-L-ARABINOFURANOSIDASE C"/>
    <property type="match status" value="1"/>
</dbReference>
<dbReference type="RefSeq" id="WP_045274154.1">
    <property type="nucleotide sequence ID" value="NZ_BAAAUP010000002.1"/>
</dbReference>
<dbReference type="InterPro" id="IPR013780">
    <property type="entry name" value="Glyco_hydro_b"/>
</dbReference>
<dbReference type="GO" id="GO:0046373">
    <property type="term" value="P:L-arabinose metabolic process"/>
    <property type="evidence" value="ECO:0007669"/>
    <property type="project" value="InterPro"/>
</dbReference>
<evidence type="ECO:0000256" key="5">
    <source>
        <dbReference type="ARBA" id="ARBA00022801"/>
    </source>
</evidence>
<evidence type="ECO:0000313" key="9">
    <source>
        <dbReference type="EMBL" id="KJL45655.1"/>
    </source>
</evidence>
<evidence type="ECO:0000256" key="7">
    <source>
        <dbReference type="ARBA" id="ARBA00023295"/>
    </source>
</evidence>
<dbReference type="Pfam" id="PF06964">
    <property type="entry name" value="Alpha-L-AF_C"/>
    <property type="match status" value="1"/>
</dbReference>
<dbReference type="Proteomes" id="UP000033956">
    <property type="component" value="Unassembled WGS sequence"/>
</dbReference>
<dbReference type="SMART" id="SM00813">
    <property type="entry name" value="Alpha-L-AF_C"/>
    <property type="match status" value="1"/>
</dbReference>
<keyword evidence="6" id="KW-0119">Carbohydrate metabolism</keyword>
<dbReference type="AlphaFoldDB" id="A0A0M2HG60"/>
<protein>
    <recommendedName>
        <fullName evidence="4">non-reducing end alpha-L-arabinofuranosidase</fullName>
        <ecNumber evidence="4">3.2.1.55</ecNumber>
    </recommendedName>
</protein>
<dbReference type="InterPro" id="IPR017853">
    <property type="entry name" value="GH"/>
</dbReference>
<dbReference type="GO" id="GO:0046556">
    <property type="term" value="F:alpha-L-arabinofuranosidase activity"/>
    <property type="evidence" value="ECO:0007669"/>
    <property type="project" value="UniProtKB-EC"/>
</dbReference>
<feature type="domain" description="Alpha-L-arabinofuranosidase C-terminal" evidence="8">
    <location>
        <begin position="291"/>
        <end position="501"/>
    </location>
</feature>
<keyword evidence="10" id="KW-1185">Reference proteome</keyword>
<evidence type="ECO:0000256" key="2">
    <source>
        <dbReference type="ARBA" id="ARBA00007186"/>
    </source>
</evidence>
<accession>A0A0M2HG60</accession>
<dbReference type="GO" id="GO:0000272">
    <property type="term" value="P:polysaccharide catabolic process"/>
    <property type="evidence" value="ECO:0007669"/>
    <property type="project" value="TreeGrafter"/>
</dbReference>
<evidence type="ECO:0000256" key="3">
    <source>
        <dbReference type="ARBA" id="ARBA00011165"/>
    </source>
</evidence>